<accession>A0A0F9F5I2</accession>
<comment type="caution">
    <text evidence="1">The sequence shown here is derived from an EMBL/GenBank/DDBJ whole genome shotgun (WGS) entry which is preliminary data.</text>
</comment>
<evidence type="ECO:0000313" key="1">
    <source>
        <dbReference type="EMBL" id="KKL81538.1"/>
    </source>
</evidence>
<sequence length="92" mass="10554">MHEILWVCNTQPEAVSRKHLVGNPDNIYFVGVASMLAGRGFDEIIIEPWESGSEVEREYKETWIRDFLPTKLFPGGRIMTLAHLERPSMVPI</sequence>
<reference evidence="1" key="1">
    <citation type="journal article" date="2015" name="Nature">
        <title>Complex archaea that bridge the gap between prokaryotes and eukaryotes.</title>
        <authorList>
            <person name="Spang A."/>
            <person name="Saw J.H."/>
            <person name="Jorgensen S.L."/>
            <person name="Zaremba-Niedzwiedzka K."/>
            <person name="Martijn J."/>
            <person name="Lind A.E."/>
            <person name="van Eijk R."/>
            <person name="Schleper C."/>
            <person name="Guy L."/>
            <person name="Ettema T.J."/>
        </authorList>
    </citation>
    <scope>NUCLEOTIDE SEQUENCE</scope>
</reference>
<name>A0A0F9F5I2_9ZZZZ</name>
<gene>
    <name evidence="1" type="ORF">LCGC14_1993750</name>
</gene>
<proteinExistence type="predicted"/>
<dbReference type="AlphaFoldDB" id="A0A0F9F5I2"/>
<organism evidence="1">
    <name type="scientific">marine sediment metagenome</name>
    <dbReference type="NCBI Taxonomy" id="412755"/>
    <lineage>
        <taxon>unclassified sequences</taxon>
        <taxon>metagenomes</taxon>
        <taxon>ecological metagenomes</taxon>
    </lineage>
</organism>
<protein>
    <submittedName>
        <fullName evidence="1">Uncharacterized protein</fullName>
    </submittedName>
</protein>
<dbReference type="EMBL" id="LAZR01022531">
    <property type="protein sequence ID" value="KKL81538.1"/>
    <property type="molecule type" value="Genomic_DNA"/>
</dbReference>